<evidence type="ECO:0000313" key="1">
    <source>
        <dbReference type="EMBL" id="AIJ26858.1"/>
    </source>
</evidence>
<dbReference type="KEGG" id="amq:AMETH_6766"/>
<dbReference type="AlphaFoldDB" id="A0A076N200"/>
<evidence type="ECO:0000313" key="2">
    <source>
        <dbReference type="Proteomes" id="UP000062973"/>
    </source>
</evidence>
<dbReference type="STRING" id="1068978.AMETH_6766"/>
<dbReference type="Proteomes" id="UP000062973">
    <property type="component" value="Chromosome"/>
</dbReference>
<sequence>MRTPLERLTRAFWGHLRDFPLPEPCRVTLHPGMPEIQVQVAPGEAGVHLAELLLWAYTLDQVTATWWRTEQNNLHITIRGRSQDGAQFLVYGGVAWRHCGGLVQLATGAREGVSVDELYTLRMLLDEQAVEVAA</sequence>
<name>A0A076N200_AMYME</name>
<organism evidence="1 2">
    <name type="scientific">Amycolatopsis methanolica 239</name>
    <dbReference type="NCBI Taxonomy" id="1068978"/>
    <lineage>
        <taxon>Bacteria</taxon>
        <taxon>Bacillati</taxon>
        <taxon>Actinomycetota</taxon>
        <taxon>Actinomycetes</taxon>
        <taxon>Pseudonocardiales</taxon>
        <taxon>Pseudonocardiaceae</taxon>
        <taxon>Amycolatopsis</taxon>
        <taxon>Amycolatopsis methanolica group</taxon>
    </lineage>
</organism>
<dbReference type="EMBL" id="CP009110">
    <property type="protein sequence ID" value="AIJ26858.1"/>
    <property type="molecule type" value="Genomic_DNA"/>
</dbReference>
<keyword evidence="2" id="KW-1185">Reference proteome</keyword>
<gene>
    <name evidence="1" type="ORF">AMETH_6766</name>
</gene>
<reference evidence="1 2" key="1">
    <citation type="submission" date="2014-07" db="EMBL/GenBank/DDBJ databases">
        <title>Whole Genome Sequence of the Amycolatopsis methanolica 239.</title>
        <authorList>
            <person name="Tang B."/>
        </authorList>
    </citation>
    <scope>NUCLEOTIDE SEQUENCE [LARGE SCALE GENOMIC DNA]</scope>
    <source>
        <strain evidence="1 2">239</strain>
    </source>
</reference>
<protein>
    <submittedName>
        <fullName evidence="1">Uncharacterized protein</fullName>
    </submittedName>
</protein>
<accession>A0A076N200</accession>
<proteinExistence type="predicted"/>
<dbReference type="RefSeq" id="WP_223843006.1">
    <property type="nucleotide sequence ID" value="NZ_AQUL01000001.1"/>
</dbReference>
<dbReference type="PATRIC" id="fig|1068978.7.peg.7269"/>
<dbReference type="HOGENOM" id="CLU_1954992_0_0_11"/>